<comment type="subcellular location">
    <subcellularLocation>
        <location evidence="1">Membrane</location>
        <topology evidence="1">Multi-pass membrane protein</topology>
    </subcellularLocation>
</comment>
<dbReference type="GO" id="GO:0022841">
    <property type="term" value="F:potassium ion leak channel activity"/>
    <property type="evidence" value="ECO:0007669"/>
    <property type="project" value="TreeGrafter"/>
</dbReference>
<keyword evidence="3 6" id="KW-1133">Transmembrane helix</keyword>
<dbReference type="PANTHER" id="PTHR11003:SF334">
    <property type="entry name" value="FI03418P"/>
    <property type="match status" value="1"/>
</dbReference>
<evidence type="ECO:0000256" key="1">
    <source>
        <dbReference type="ARBA" id="ARBA00004141"/>
    </source>
</evidence>
<keyword evidence="8" id="KW-1185">Reference proteome</keyword>
<accession>A0A7R9QLZ5</accession>
<evidence type="ECO:0000256" key="6">
    <source>
        <dbReference type="SAM" id="Phobius"/>
    </source>
</evidence>
<evidence type="ECO:0000256" key="2">
    <source>
        <dbReference type="ARBA" id="ARBA00022692"/>
    </source>
</evidence>
<feature type="transmembrane region" description="Helical" evidence="6">
    <location>
        <begin position="34"/>
        <end position="59"/>
    </location>
</feature>
<dbReference type="PANTHER" id="PTHR11003">
    <property type="entry name" value="POTASSIUM CHANNEL, SUBFAMILY K"/>
    <property type="match status" value="1"/>
</dbReference>
<reference evidence="7" key="1">
    <citation type="submission" date="2020-11" db="EMBL/GenBank/DDBJ databases">
        <authorList>
            <person name="Tran Van P."/>
        </authorList>
    </citation>
    <scope>NUCLEOTIDE SEQUENCE</scope>
</reference>
<dbReference type="OrthoDB" id="297496at2759"/>
<dbReference type="GO" id="GO:0030322">
    <property type="term" value="P:stabilization of membrane potential"/>
    <property type="evidence" value="ECO:0007669"/>
    <property type="project" value="TreeGrafter"/>
</dbReference>
<organism evidence="7">
    <name type="scientific">Oppiella nova</name>
    <dbReference type="NCBI Taxonomy" id="334625"/>
    <lineage>
        <taxon>Eukaryota</taxon>
        <taxon>Metazoa</taxon>
        <taxon>Ecdysozoa</taxon>
        <taxon>Arthropoda</taxon>
        <taxon>Chelicerata</taxon>
        <taxon>Arachnida</taxon>
        <taxon>Acari</taxon>
        <taxon>Acariformes</taxon>
        <taxon>Sarcoptiformes</taxon>
        <taxon>Oribatida</taxon>
        <taxon>Brachypylina</taxon>
        <taxon>Oppioidea</taxon>
        <taxon>Oppiidae</taxon>
        <taxon>Oppiella</taxon>
    </lineage>
</organism>
<evidence type="ECO:0000256" key="3">
    <source>
        <dbReference type="ARBA" id="ARBA00022989"/>
    </source>
</evidence>
<proteinExistence type="predicted"/>
<feature type="region of interest" description="Disordered" evidence="5">
    <location>
        <begin position="1"/>
        <end position="24"/>
    </location>
</feature>
<name>A0A7R9QLZ5_9ACAR</name>
<dbReference type="SUPFAM" id="SSF81324">
    <property type="entry name" value="Voltage-gated potassium channels"/>
    <property type="match status" value="1"/>
</dbReference>
<dbReference type="EMBL" id="OC918620">
    <property type="protein sequence ID" value="CAD7649740.1"/>
    <property type="molecule type" value="Genomic_DNA"/>
</dbReference>
<dbReference type="GO" id="GO:0015271">
    <property type="term" value="F:outward rectifier potassium channel activity"/>
    <property type="evidence" value="ECO:0007669"/>
    <property type="project" value="TreeGrafter"/>
</dbReference>
<evidence type="ECO:0000313" key="8">
    <source>
        <dbReference type="Proteomes" id="UP000728032"/>
    </source>
</evidence>
<dbReference type="GO" id="GO:0005886">
    <property type="term" value="C:plasma membrane"/>
    <property type="evidence" value="ECO:0007669"/>
    <property type="project" value="TreeGrafter"/>
</dbReference>
<evidence type="ECO:0000256" key="5">
    <source>
        <dbReference type="SAM" id="MobiDB-lite"/>
    </source>
</evidence>
<dbReference type="InterPro" id="IPR003280">
    <property type="entry name" value="2pore_dom_K_chnl"/>
</dbReference>
<dbReference type="EMBL" id="CAJPVJ010003795">
    <property type="protein sequence ID" value="CAG2167949.1"/>
    <property type="molecule type" value="Genomic_DNA"/>
</dbReference>
<dbReference type="Proteomes" id="UP000728032">
    <property type="component" value="Unassembled WGS sequence"/>
</dbReference>
<sequence>MSTIDRKRNSMHRKRQAMPKDKDRGGKCWCCRRLLAFLFSHIGLGFLVFAYSLVGAFIFRHFEEPYEKGKAVEVLSIRNTTVHNLWTETLKFNVLYKANWTLMASKEIEKFQQNLIQAVKEGYDGKQIATSNHNQWSLSGSWMYSLTVITTIEILVLCEAMDAVVVDMGVK</sequence>
<gene>
    <name evidence="7" type="ORF">ONB1V03_LOCUS7443</name>
</gene>
<evidence type="ECO:0000313" key="7">
    <source>
        <dbReference type="EMBL" id="CAD7649740.1"/>
    </source>
</evidence>
<dbReference type="AlphaFoldDB" id="A0A7R9QLZ5"/>
<dbReference type="Gene3D" id="1.10.287.70">
    <property type="match status" value="1"/>
</dbReference>
<keyword evidence="2 6" id="KW-0812">Transmembrane</keyword>
<keyword evidence="4 6" id="KW-0472">Membrane</keyword>
<protein>
    <submittedName>
        <fullName evidence="7">Uncharacterized protein</fullName>
    </submittedName>
</protein>
<evidence type="ECO:0000256" key="4">
    <source>
        <dbReference type="ARBA" id="ARBA00023136"/>
    </source>
</evidence>